<sequence length="380" mass="43064">MSDKPSNPTGTTSTADQTDKKQSFTDRDRAKLTSLWSSIQRSQNQLEAKKNELRASMASEETHRSNSAPIQNQQIRLDLYRKRIEQAKMRVRTAQMRLNAAEQEVKERAVVSAQEEAEFLAEGTSLAEQAEQQLAVRKADELAATKIKNEIIYRRRFMLFELHSIYFEDHSSARIRDRTCGCTKFDVIRGLHLPSCSERAGHNEVELTAAIGHVVNLLNVIGRILDYHYLYPMFFKGSKSYLLDPNSHVIYNLFDVFTRSHRERFQTAYLSLNRNITQLRTDLGLNNTDLDRPVHNIQNALLCCIGKASSPTANILPSNLFECPASVVPKFGTPNSIQSSSTSQKQSIKTQPPSEDNILDVISAKNETFDVRRLVSRSVT</sequence>
<protein>
    <submittedName>
        <fullName evidence="4">UV radiation resistance-associated gene protein</fullName>
    </submittedName>
</protein>
<dbReference type="GO" id="GO:0005768">
    <property type="term" value="C:endosome"/>
    <property type="evidence" value="ECO:0007669"/>
    <property type="project" value="TreeGrafter"/>
</dbReference>
<dbReference type="WBParaSite" id="Pan_g6063.t2">
    <property type="protein sequence ID" value="Pan_g6063.t2"/>
    <property type="gene ID" value="Pan_g6063"/>
</dbReference>
<dbReference type="PANTHER" id="PTHR15157">
    <property type="entry name" value="UV RADIATION RESISTANCE-ASSOCIATED GENE PROTEIN"/>
    <property type="match status" value="1"/>
</dbReference>
<feature type="compositionally biased region" description="Polar residues" evidence="2">
    <location>
        <begin position="1"/>
        <end position="16"/>
    </location>
</feature>
<evidence type="ECO:0000256" key="1">
    <source>
        <dbReference type="ARBA" id="ARBA00023054"/>
    </source>
</evidence>
<feature type="compositionally biased region" description="Basic and acidic residues" evidence="2">
    <location>
        <begin position="17"/>
        <end position="29"/>
    </location>
</feature>
<dbReference type="AlphaFoldDB" id="A0A7E4W4R8"/>
<name>A0A7E4W4R8_PANRE</name>
<dbReference type="PANTHER" id="PTHR15157:SF5">
    <property type="entry name" value="UV RADIATION RESISTANCE-ASSOCIATED GENE PROTEIN"/>
    <property type="match status" value="1"/>
</dbReference>
<organism evidence="3 4">
    <name type="scientific">Panagrellus redivivus</name>
    <name type="common">Microworm</name>
    <dbReference type="NCBI Taxonomy" id="6233"/>
    <lineage>
        <taxon>Eukaryota</taxon>
        <taxon>Metazoa</taxon>
        <taxon>Ecdysozoa</taxon>
        <taxon>Nematoda</taxon>
        <taxon>Chromadorea</taxon>
        <taxon>Rhabditida</taxon>
        <taxon>Tylenchina</taxon>
        <taxon>Panagrolaimomorpha</taxon>
        <taxon>Panagrolaimoidea</taxon>
        <taxon>Panagrolaimidae</taxon>
        <taxon>Panagrellus</taxon>
    </lineage>
</organism>
<feature type="region of interest" description="Disordered" evidence="2">
    <location>
        <begin position="334"/>
        <end position="355"/>
    </location>
</feature>
<dbReference type="GO" id="GO:0035493">
    <property type="term" value="P:SNARE complex assembly"/>
    <property type="evidence" value="ECO:0007669"/>
    <property type="project" value="TreeGrafter"/>
</dbReference>
<feature type="region of interest" description="Disordered" evidence="2">
    <location>
        <begin position="41"/>
        <end position="70"/>
    </location>
</feature>
<reference evidence="3" key="1">
    <citation type="journal article" date="2013" name="Genetics">
        <title>The draft genome and transcriptome of Panagrellus redivivus are shaped by the harsh demands of a free-living lifestyle.</title>
        <authorList>
            <person name="Srinivasan J."/>
            <person name="Dillman A.R."/>
            <person name="Macchietto M.G."/>
            <person name="Heikkinen L."/>
            <person name="Lakso M."/>
            <person name="Fracchia K.M."/>
            <person name="Antoshechkin I."/>
            <person name="Mortazavi A."/>
            <person name="Wong G."/>
            <person name="Sternberg P.W."/>
        </authorList>
    </citation>
    <scope>NUCLEOTIDE SEQUENCE [LARGE SCALE GENOMIC DNA]</scope>
    <source>
        <strain evidence="3">MT8872</strain>
    </source>
</reference>
<keyword evidence="1" id="KW-0175">Coiled coil</keyword>
<dbReference type="Proteomes" id="UP000492821">
    <property type="component" value="Unassembled WGS sequence"/>
</dbReference>
<keyword evidence="3" id="KW-1185">Reference proteome</keyword>
<feature type="region of interest" description="Disordered" evidence="2">
    <location>
        <begin position="1"/>
        <end position="29"/>
    </location>
</feature>
<evidence type="ECO:0000313" key="4">
    <source>
        <dbReference type="WBParaSite" id="Pan_g6063.t2"/>
    </source>
</evidence>
<dbReference type="GO" id="GO:0000149">
    <property type="term" value="F:SNARE binding"/>
    <property type="evidence" value="ECO:0007669"/>
    <property type="project" value="TreeGrafter"/>
</dbReference>
<reference evidence="4" key="2">
    <citation type="submission" date="2020-10" db="UniProtKB">
        <authorList>
            <consortium name="WormBaseParasite"/>
        </authorList>
    </citation>
    <scope>IDENTIFICATION</scope>
</reference>
<feature type="compositionally biased region" description="Low complexity" evidence="2">
    <location>
        <begin position="336"/>
        <end position="351"/>
    </location>
</feature>
<proteinExistence type="predicted"/>
<dbReference type="GO" id="GO:0000323">
    <property type="term" value="C:lytic vacuole"/>
    <property type="evidence" value="ECO:0007669"/>
    <property type="project" value="TreeGrafter"/>
</dbReference>
<evidence type="ECO:0000313" key="3">
    <source>
        <dbReference type="Proteomes" id="UP000492821"/>
    </source>
</evidence>
<evidence type="ECO:0000256" key="2">
    <source>
        <dbReference type="SAM" id="MobiDB-lite"/>
    </source>
</evidence>
<accession>A0A7E4W4R8</accession>